<dbReference type="PANTHER" id="PTHR43280:SF32">
    <property type="entry name" value="TRANSCRIPTIONAL REGULATORY PROTEIN"/>
    <property type="match status" value="1"/>
</dbReference>
<dbReference type="Proteomes" id="UP000190166">
    <property type="component" value="Unassembled WGS sequence"/>
</dbReference>
<feature type="domain" description="HTH araC/xylS-type" evidence="4">
    <location>
        <begin position="166"/>
        <end position="268"/>
    </location>
</feature>
<gene>
    <name evidence="5" type="ORF">SAMN05660461_3303</name>
</gene>
<dbReference type="InterPro" id="IPR003313">
    <property type="entry name" value="AraC-bd"/>
</dbReference>
<dbReference type="SMART" id="SM00342">
    <property type="entry name" value="HTH_ARAC"/>
    <property type="match status" value="1"/>
</dbReference>
<dbReference type="InterPro" id="IPR018060">
    <property type="entry name" value="HTH_AraC"/>
</dbReference>
<dbReference type="AlphaFoldDB" id="A0A1T5P1B0"/>
<dbReference type="InterPro" id="IPR020449">
    <property type="entry name" value="Tscrpt_reg_AraC-type_HTH"/>
</dbReference>
<evidence type="ECO:0000313" key="5">
    <source>
        <dbReference type="EMBL" id="SKD06099.1"/>
    </source>
</evidence>
<evidence type="ECO:0000256" key="3">
    <source>
        <dbReference type="ARBA" id="ARBA00023163"/>
    </source>
</evidence>
<protein>
    <submittedName>
        <fullName evidence="5">AraC-type DNA-binding protein</fullName>
    </submittedName>
</protein>
<dbReference type="Pfam" id="PF02311">
    <property type="entry name" value="AraC_binding"/>
    <property type="match status" value="1"/>
</dbReference>
<evidence type="ECO:0000256" key="1">
    <source>
        <dbReference type="ARBA" id="ARBA00023015"/>
    </source>
</evidence>
<reference evidence="5 6" key="1">
    <citation type="submission" date="2017-02" db="EMBL/GenBank/DDBJ databases">
        <authorList>
            <person name="Peterson S.W."/>
        </authorList>
    </citation>
    <scope>NUCLEOTIDE SEQUENCE [LARGE SCALE GENOMIC DNA]</scope>
    <source>
        <strain evidence="5 6">DSM 18108</strain>
    </source>
</reference>
<dbReference type="SUPFAM" id="SSF51215">
    <property type="entry name" value="Regulatory protein AraC"/>
    <property type="match status" value="1"/>
</dbReference>
<dbReference type="GO" id="GO:0003700">
    <property type="term" value="F:DNA-binding transcription factor activity"/>
    <property type="evidence" value="ECO:0007669"/>
    <property type="project" value="InterPro"/>
</dbReference>
<organism evidence="5 6">
    <name type="scientific">Chitinophaga ginsengisegetis</name>
    <dbReference type="NCBI Taxonomy" id="393003"/>
    <lineage>
        <taxon>Bacteria</taxon>
        <taxon>Pseudomonadati</taxon>
        <taxon>Bacteroidota</taxon>
        <taxon>Chitinophagia</taxon>
        <taxon>Chitinophagales</taxon>
        <taxon>Chitinophagaceae</taxon>
        <taxon>Chitinophaga</taxon>
    </lineage>
</organism>
<dbReference type="RefSeq" id="WP_079470590.1">
    <property type="nucleotide sequence ID" value="NZ_FUZZ01000002.1"/>
</dbReference>
<dbReference type="InterPro" id="IPR037923">
    <property type="entry name" value="HTH-like"/>
</dbReference>
<dbReference type="STRING" id="393003.SAMN05660461_3303"/>
<dbReference type="InterPro" id="IPR009057">
    <property type="entry name" value="Homeodomain-like_sf"/>
</dbReference>
<proteinExistence type="predicted"/>
<dbReference type="Gene3D" id="1.10.10.60">
    <property type="entry name" value="Homeodomain-like"/>
    <property type="match status" value="1"/>
</dbReference>
<evidence type="ECO:0000256" key="2">
    <source>
        <dbReference type="ARBA" id="ARBA00023125"/>
    </source>
</evidence>
<sequence length="272" mass="30835">MKDTVIPFFKPATTGGIYIQEIGVINHHEDAYLLFLLRRGHCSLEINGQPLHITTPSFAFVHPGQVHVLKEVEDLQGWLISAEAFLIPSACINLFKSLPVSRQCQPLDAASLHMPEQLCQLLLQQFRQPSLFYNNILHSLLETLFHTAAACYPACNTPAVAQTEPEKITNRFKEVLADKGRSMPAPESMARELNISADYLSYCVHTATGVPLSHWIADSVLTEAKRILYYTDLHIREIAYELGFEDHTHFSRFFMKHTGTTPLLFRNKFRPS</sequence>
<evidence type="ECO:0000313" key="6">
    <source>
        <dbReference type="Proteomes" id="UP000190166"/>
    </source>
</evidence>
<name>A0A1T5P1B0_9BACT</name>
<evidence type="ECO:0000259" key="4">
    <source>
        <dbReference type="PROSITE" id="PS01124"/>
    </source>
</evidence>
<dbReference type="SUPFAM" id="SSF46689">
    <property type="entry name" value="Homeodomain-like"/>
    <property type="match status" value="1"/>
</dbReference>
<keyword evidence="1" id="KW-0805">Transcription regulation</keyword>
<keyword evidence="6" id="KW-1185">Reference proteome</keyword>
<keyword evidence="3" id="KW-0804">Transcription</keyword>
<dbReference type="GO" id="GO:0043565">
    <property type="term" value="F:sequence-specific DNA binding"/>
    <property type="evidence" value="ECO:0007669"/>
    <property type="project" value="InterPro"/>
</dbReference>
<dbReference type="Pfam" id="PF12833">
    <property type="entry name" value="HTH_18"/>
    <property type="match status" value="1"/>
</dbReference>
<dbReference type="PANTHER" id="PTHR43280">
    <property type="entry name" value="ARAC-FAMILY TRANSCRIPTIONAL REGULATOR"/>
    <property type="match status" value="1"/>
</dbReference>
<accession>A0A1T5P1B0</accession>
<keyword evidence="2 5" id="KW-0238">DNA-binding</keyword>
<dbReference type="EMBL" id="FUZZ01000002">
    <property type="protein sequence ID" value="SKD06099.1"/>
    <property type="molecule type" value="Genomic_DNA"/>
</dbReference>
<dbReference type="PRINTS" id="PR00032">
    <property type="entry name" value="HTHARAC"/>
</dbReference>
<dbReference type="PROSITE" id="PS01124">
    <property type="entry name" value="HTH_ARAC_FAMILY_2"/>
    <property type="match status" value="1"/>
</dbReference>